<dbReference type="OrthoDB" id="118340at2"/>
<protein>
    <submittedName>
        <fullName evidence="4">Glycosyltransferase involved in cell wall bisynthesis</fullName>
    </submittedName>
</protein>
<feature type="domain" description="Glycosyl transferase family 1" evidence="3">
    <location>
        <begin position="223"/>
        <end position="383"/>
    </location>
</feature>
<dbReference type="Proteomes" id="UP000198356">
    <property type="component" value="Unassembled WGS sequence"/>
</dbReference>
<dbReference type="EMBL" id="FZOU01000001">
    <property type="protein sequence ID" value="SNS47992.1"/>
    <property type="molecule type" value="Genomic_DNA"/>
</dbReference>
<dbReference type="SUPFAM" id="SSF53756">
    <property type="entry name" value="UDP-Glycosyltransferase/glycogen phosphorylase"/>
    <property type="match status" value="1"/>
</dbReference>
<evidence type="ECO:0000256" key="1">
    <source>
        <dbReference type="ARBA" id="ARBA00022676"/>
    </source>
</evidence>
<dbReference type="PANTHER" id="PTHR12526">
    <property type="entry name" value="GLYCOSYLTRANSFERASE"/>
    <property type="match status" value="1"/>
</dbReference>
<evidence type="ECO:0000313" key="4">
    <source>
        <dbReference type="EMBL" id="SNS47992.1"/>
    </source>
</evidence>
<evidence type="ECO:0000313" key="5">
    <source>
        <dbReference type="Proteomes" id="UP000198356"/>
    </source>
</evidence>
<name>A0A239EVR3_9BACT</name>
<keyword evidence="1" id="KW-0328">Glycosyltransferase</keyword>
<dbReference type="CDD" id="cd03801">
    <property type="entry name" value="GT4_PimA-like"/>
    <property type="match status" value="1"/>
</dbReference>
<gene>
    <name evidence="4" type="ORF">SAMN05421770_1011153</name>
</gene>
<accession>A0A239EVR3</accession>
<proteinExistence type="predicted"/>
<dbReference type="Gene3D" id="3.40.50.2000">
    <property type="entry name" value="Glycogen Phosphorylase B"/>
    <property type="match status" value="2"/>
</dbReference>
<keyword evidence="2 4" id="KW-0808">Transferase</keyword>
<dbReference type="GO" id="GO:0016757">
    <property type="term" value="F:glycosyltransferase activity"/>
    <property type="evidence" value="ECO:0007669"/>
    <property type="project" value="UniProtKB-KW"/>
</dbReference>
<sequence length="419" mass="46194">MRVAIVAEHASKRFGGEAILPYHYFRVLRERGVEAWLVVHSRTRPEMIELFPEELERLIFVEDLTLHKVIYQVSRIFPRRISEATFGLANQLLTQLCQRRIVKRLVRDHDVDVVHQPIPVSPRFPSLMSGLGAPVVIGPLNGGMDYPPAFKHAESAFSRAAIALGRSFSNIVNAVLPGKRNAAVVLVANERTRQALPSGLRGQVIELPENGVDLAQWSTKPATRDANEPQRFLFIGRLVDWKALHIAIRALAITPGAQLDVIGGGPMEAAWKALTVQLGVQDRVRFLGFQPQDVCAKRLGAARALLLPSIYECGGAVVLEAMAMSKPVIATAWGGPADYVTPDCGILVEPGSEDSLVAGFAQAMGLLMDNTDLCNRLGAEGRRRLVQVFDWEKKIDRMLDIYASTQSRVMEKKTQNLSA</sequence>
<keyword evidence="5" id="KW-1185">Reference proteome</keyword>
<dbReference type="PANTHER" id="PTHR12526:SF510">
    <property type="entry name" value="D-INOSITOL 3-PHOSPHATE GLYCOSYLTRANSFERASE"/>
    <property type="match status" value="1"/>
</dbReference>
<evidence type="ECO:0000259" key="3">
    <source>
        <dbReference type="Pfam" id="PF00534"/>
    </source>
</evidence>
<dbReference type="InterPro" id="IPR001296">
    <property type="entry name" value="Glyco_trans_1"/>
</dbReference>
<dbReference type="Pfam" id="PF00534">
    <property type="entry name" value="Glycos_transf_1"/>
    <property type="match status" value="1"/>
</dbReference>
<organism evidence="4 5">
    <name type="scientific">Granulicella rosea</name>
    <dbReference type="NCBI Taxonomy" id="474952"/>
    <lineage>
        <taxon>Bacteria</taxon>
        <taxon>Pseudomonadati</taxon>
        <taxon>Acidobacteriota</taxon>
        <taxon>Terriglobia</taxon>
        <taxon>Terriglobales</taxon>
        <taxon>Acidobacteriaceae</taxon>
        <taxon>Granulicella</taxon>
    </lineage>
</organism>
<dbReference type="RefSeq" id="WP_089407378.1">
    <property type="nucleotide sequence ID" value="NZ_FZOU01000001.1"/>
</dbReference>
<reference evidence="4 5" key="1">
    <citation type="submission" date="2017-06" db="EMBL/GenBank/DDBJ databases">
        <authorList>
            <person name="Kim H.J."/>
            <person name="Triplett B.A."/>
        </authorList>
    </citation>
    <scope>NUCLEOTIDE SEQUENCE [LARGE SCALE GENOMIC DNA]</scope>
    <source>
        <strain evidence="4 5">DSM 18704</strain>
    </source>
</reference>
<dbReference type="AlphaFoldDB" id="A0A239EVR3"/>
<evidence type="ECO:0000256" key="2">
    <source>
        <dbReference type="ARBA" id="ARBA00022679"/>
    </source>
</evidence>